<feature type="binding site" evidence="8">
    <location>
        <begin position="25"/>
        <end position="30"/>
    </location>
    <ligand>
        <name>ATP</name>
        <dbReference type="ChEBI" id="CHEBI:30616"/>
    </ligand>
</feature>
<evidence type="ECO:0000259" key="9">
    <source>
        <dbReference type="SMART" id="SM00977"/>
    </source>
</evidence>
<dbReference type="InterPro" id="IPR014729">
    <property type="entry name" value="Rossmann-like_a/b/a_fold"/>
</dbReference>
<protein>
    <recommendedName>
        <fullName evidence="8">tRNA(Ile)-lysidine synthase</fullName>
        <ecNumber evidence="8">6.3.4.19</ecNumber>
    </recommendedName>
    <alternativeName>
        <fullName evidence="8">tRNA(Ile)-2-lysyl-cytidine synthase</fullName>
    </alternativeName>
    <alternativeName>
        <fullName evidence="8">tRNA(Ile)-lysidine synthetase</fullName>
    </alternativeName>
</protein>
<comment type="similarity">
    <text evidence="8">Belongs to the tRNA(Ile)-lysidine synthase family.</text>
</comment>
<evidence type="ECO:0000256" key="4">
    <source>
        <dbReference type="ARBA" id="ARBA00022694"/>
    </source>
</evidence>
<evidence type="ECO:0000256" key="1">
    <source>
        <dbReference type="ARBA" id="ARBA00004496"/>
    </source>
</evidence>
<reference evidence="11" key="1">
    <citation type="submission" date="2016-10" db="EMBL/GenBank/DDBJ databases">
        <authorList>
            <person name="Varghese N."/>
            <person name="Submissions S."/>
        </authorList>
    </citation>
    <scope>NUCLEOTIDE SEQUENCE [LARGE SCALE GENOMIC DNA]</scope>
    <source>
        <strain evidence="11">DSM 17834</strain>
    </source>
</reference>
<dbReference type="CDD" id="cd01992">
    <property type="entry name" value="TilS_N"/>
    <property type="match status" value="1"/>
</dbReference>
<dbReference type="Gene3D" id="1.20.59.20">
    <property type="match status" value="1"/>
</dbReference>
<dbReference type="Proteomes" id="UP000198784">
    <property type="component" value="Unassembled WGS sequence"/>
</dbReference>
<proteinExistence type="inferred from homology"/>
<dbReference type="EMBL" id="FOWX01000010">
    <property type="protein sequence ID" value="SFP42912.1"/>
    <property type="molecule type" value="Genomic_DNA"/>
</dbReference>
<comment type="function">
    <text evidence="8">Ligates lysine onto the cytidine present at position 34 of the AUA codon-specific tRNA(Ile) that contains the anticodon CAU, in an ATP-dependent manner. Cytidine is converted to lysidine, thus changing the amino acid specificity of the tRNA from methionine to isoleucine.</text>
</comment>
<name>A0A1I5Q9L6_9PSED</name>
<dbReference type="GO" id="GO:0005737">
    <property type="term" value="C:cytoplasm"/>
    <property type="evidence" value="ECO:0007669"/>
    <property type="project" value="UniProtKB-SubCell"/>
</dbReference>
<evidence type="ECO:0000256" key="7">
    <source>
        <dbReference type="ARBA" id="ARBA00048539"/>
    </source>
</evidence>
<evidence type="ECO:0000256" key="5">
    <source>
        <dbReference type="ARBA" id="ARBA00022741"/>
    </source>
</evidence>
<keyword evidence="11" id="KW-1185">Reference proteome</keyword>
<dbReference type="Pfam" id="PF11734">
    <property type="entry name" value="TilS_C"/>
    <property type="match status" value="1"/>
</dbReference>
<comment type="catalytic activity">
    <reaction evidence="7 8">
        <text>cytidine(34) in tRNA(Ile2) + L-lysine + ATP = lysidine(34) in tRNA(Ile2) + AMP + diphosphate + H(+)</text>
        <dbReference type="Rhea" id="RHEA:43744"/>
        <dbReference type="Rhea" id="RHEA-COMP:10625"/>
        <dbReference type="Rhea" id="RHEA-COMP:10670"/>
        <dbReference type="ChEBI" id="CHEBI:15378"/>
        <dbReference type="ChEBI" id="CHEBI:30616"/>
        <dbReference type="ChEBI" id="CHEBI:32551"/>
        <dbReference type="ChEBI" id="CHEBI:33019"/>
        <dbReference type="ChEBI" id="CHEBI:82748"/>
        <dbReference type="ChEBI" id="CHEBI:83665"/>
        <dbReference type="ChEBI" id="CHEBI:456215"/>
        <dbReference type="EC" id="6.3.4.19"/>
    </reaction>
</comment>
<dbReference type="InterPro" id="IPR015262">
    <property type="entry name" value="tRNA_Ile_lys_synt_subst-bd"/>
</dbReference>
<keyword evidence="3 8" id="KW-0436">Ligase</keyword>
<keyword evidence="4 8" id="KW-0819">tRNA processing</keyword>
<evidence type="ECO:0000313" key="10">
    <source>
        <dbReference type="EMBL" id="SFP42912.1"/>
    </source>
</evidence>
<dbReference type="GO" id="GO:0005524">
    <property type="term" value="F:ATP binding"/>
    <property type="evidence" value="ECO:0007669"/>
    <property type="project" value="UniProtKB-UniRule"/>
</dbReference>
<feature type="domain" description="Lysidine-tRNA(Ile) synthetase C-terminal" evidence="9">
    <location>
        <begin position="359"/>
        <end position="427"/>
    </location>
</feature>
<dbReference type="InterPro" id="IPR011063">
    <property type="entry name" value="TilS/TtcA_N"/>
</dbReference>
<keyword evidence="6 8" id="KW-0067">ATP-binding</keyword>
<dbReference type="NCBIfam" id="TIGR02432">
    <property type="entry name" value="lysidine_TilS_N"/>
    <property type="match status" value="1"/>
</dbReference>
<dbReference type="Pfam" id="PF09179">
    <property type="entry name" value="TilS"/>
    <property type="match status" value="1"/>
</dbReference>
<dbReference type="EC" id="6.3.4.19" evidence="8"/>
<comment type="domain">
    <text evidence="8">The N-terminal region contains the highly conserved SGGXDS motif, predicted to be a P-loop motif involved in ATP binding.</text>
</comment>
<evidence type="ECO:0000256" key="2">
    <source>
        <dbReference type="ARBA" id="ARBA00022490"/>
    </source>
</evidence>
<dbReference type="OrthoDB" id="9807403at2"/>
<dbReference type="InterPro" id="IPR012796">
    <property type="entry name" value="Lysidine-tRNA-synth_C"/>
</dbReference>
<accession>A0A1I5Q9L6</accession>
<dbReference type="SUPFAM" id="SSF82829">
    <property type="entry name" value="MesJ substrate recognition domain-like"/>
    <property type="match status" value="1"/>
</dbReference>
<dbReference type="NCBIfam" id="TIGR02433">
    <property type="entry name" value="lysidine_TilS_C"/>
    <property type="match status" value="1"/>
</dbReference>
<keyword evidence="5 8" id="KW-0547">Nucleotide-binding</keyword>
<dbReference type="HAMAP" id="MF_01161">
    <property type="entry name" value="tRNA_Ile_lys_synt"/>
    <property type="match status" value="1"/>
</dbReference>
<dbReference type="PANTHER" id="PTHR43033:SF1">
    <property type="entry name" value="TRNA(ILE)-LYSIDINE SYNTHASE-RELATED"/>
    <property type="match status" value="1"/>
</dbReference>
<evidence type="ECO:0000256" key="6">
    <source>
        <dbReference type="ARBA" id="ARBA00022840"/>
    </source>
</evidence>
<evidence type="ECO:0000256" key="8">
    <source>
        <dbReference type="HAMAP-Rule" id="MF_01161"/>
    </source>
</evidence>
<gene>
    <name evidence="8" type="primary">tilS</name>
    <name evidence="10" type="ORF">SAMN05216190_11068</name>
</gene>
<dbReference type="Pfam" id="PF01171">
    <property type="entry name" value="ATP_bind_3"/>
    <property type="match status" value="1"/>
</dbReference>
<dbReference type="Gene3D" id="3.40.50.620">
    <property type="entry name" value="HUPs"/>
    <property type="match status" value="1"/>
</dbReference>
<evidence type="ECO:0000256" key="3">
    <source>
        <dbReference type="ARBA" id="ARBA00022598"/>
    </source>
</evidence>
<comment type="subcellular location">
    <subcellularLocation>
        <location evidence="1 8">Cytoplasm</location>
    </subcellularLocation>
</comment>
<sequence length="438" mass="48379">MTLESRVLTALAPWRDAPAWRVALSGGVDSTVLLHLLVRLAQREALPPLSAIHVHHGLQALADSWPAACRRLCDALAVPLQVDYVQVQAGASIEGAARQARYAAFRARLGPGEVLLAAQHRDDQAETLLFRLLRGAGVQGLAAMPQSRPLGAGYLLRPLLQCSRAELQAYADEHRLRWVEDPSNADSRFSRNYLRHQVLPLLARRWPQATASIARAAEHLGEAAQLLDELAQQDLQAAQTPGEFAWLDLPSLSLAPLRALSDARQRNALRYWLRRLTPMPDSEHWAGWQALRDAAGDAAPVWRLAAGELRRADQRLWWLSGDWLRMPPAPEVRLGSGGWLPLVGNGCVRVEGRLPAGDWRLAYRQGGEVMSLAGRGHRDLKRLLNERQVPAFVRPRLPLLLCNGELRAVANLAGLDGAGDGQWRLSWQPPMHDQGLSC</sequence>
<dbReference type="RefSeq" id="WP_090500266.1">
    <property type="nucleotide sequence ID" value="NZ_FOWX01000010.1"/>
</dbReference>
<dbReference type="SUPFAM" id="SSF52402">
    <property type="entry name" value="Adenine nucleotide alpha hydrolases-like"/>
    <property type="match status" value="1"/>
</dbReference>
<dbReference type="PANTHER" id="PTHR43033">
    <property type="entry name" value="TRNA(ILE)-LYSIDINE SYNTHASE-RELATED"/>
    <property type="match status" value="1"/>
</dbReference>
<dbReference type="GO" id="GO:0032267">
    <property type="term" value="F:tRNA(Ile)-lysidine synthase activity"/>
    <property type="evidence" value="ECO:0007669"/>
    <property type="project" value="UniProtKB-EC"/>
</dbReference>
<dbReference type="STRING" id="289003.SAMN05216190_11068"/>
<dbReference type="InterPro" id="IPR012094">
    <property type="entry name" value="tRNA_Ile_lys_synt"/>
</dbReference>
<dbReference type="AlphaFoldDB" id="A0A1I5Q9L6"/>
<dbReference type="SUPFAM" id="SSF56037">
    <property type="entry name" value="PheT/TilS domain"/>
    <property type="match status" value="1"/>
</dbReference>
<dbReference type="GO" id="GO:0006400">
    <property type="term" value="P:tRNA modification"/>
    <property type="evidence" value="ECO:0007669"/>
    <property type="project" value="UniProtKB-UniRule"/>
</dbReference>
<keyword evidence="2 8" id="KW-0963">Cytoplasm</keyword>
<dbReference type="SMART" id="SM00977">
    <property type="entry name" value="TilS_C"/>
    <property type="match status" value="1"/>
</dbReference>
<dbReference type="InterPro" id="IPR012795">
    <property type="entry name" value="tRNA_Ile_lys_synt_N"/>
</dbReference>
<organism evidence="10 11">
    <name type="scientific">Pseudomonas borbori</name>
    <dbReference type="NCBI Taxonomy" id="289003"/>
    <lineage>
        <taxon>Bacteria</taxon>
        <taxon>Pseudomonadati</taxon>
        <taxon>Pseudomonadota</taxon>
        <taxon>Gammaproteobacteria</taxon>
        <taxon>Pseudomonadales</taxon>
        <taxon>Pseudomonadaceae</taxon>
        <taxon>Pseudomonas</taxon>
    </lineage>
</organism>
<evidence type="ECO:0000313" key="11">
    <source>
        <dbReference type="Proteomes" id="UP000198784"/>
    </source>
</evidence>